<sequence>MNSLASEGELTETEEEFRRRNNDWYNANFTNPSDMAPTIYDRALNPGAAAWFKGSSVHLIDRVRGYLEILDAHDVPCVRVESSDPGRVIYEDADQVVVVPYETGYASSSS</sequence>
<comment type="caution">
    <text evidence="1">The sequence shown here is derived from an EMBL/GenBank/DDBJ whole genome shotgun (WGS) entry which is preliminary data.</text>
</comment>
<evidence type="ECO:0000313" key="2">
    <source>
        <dbReference type="Proteomes" id="UP001612741"/>
    </source>
</evidence>
<accession>A0ABW7Z3D4</accession>
<proteinExistence type="predicted"/>
<keyword evidence="2" id="KW-1185">Reference proteome</keyword>
<dbReference type="RefSeq" id="WP_397086987.1">
    <property type="nucleotide sequence ID" value="NZ_JBITGY010000009.1"/>
</dbReference>
<evidence type="ECO:0000313" key="1">
    <source>
        <dbReference type="EMBL" id="MFI6502019.1"/>
    </source>
</evidence>
<dbReference type="Proteomes" id="UP001612741">
    <property type="component" value="Unassembled WGS sequence"/>
</dbReference>
<name>A0ABW7Z3D4_9ACTN</name>
<organism evidence="1 2">
    <name type="scientific">Nonomuraea typhae</name>
    <dbReference type="NCBI Taxonomy" id="2603600"/>
    <lineage>
        <taxon>Bacteria</taxon>
        <taxon>Bacillati</taxon>
        <taxon>Actinomycetota</taxon>
        <taxon>Actinomycetes</taxon>
        <taxon>Streptosporangiales</taxon>
        <taxon>Streptosporangiaceae</taxon>
        <taxon>Nonomuraea</taxon>
    </lineage>
</organism>
<dbReference type="EMBL" id="JBITGY010000009">
    <property type="protein sequence ID" value="MFI6502019.1"/>
    <property type="molecule type" value="Genomic_DNA"/>
</dbReference>
<protein>
    <submittedName>
        <fullName evidence="1">Uncharacterized protein</fullName>
    </submittedName>
</protein>
<gene>
    <name evidence="1" type="ORF">ACIBG2_31885</name>
</gene>
<reference evidence="1 2" key="1">
    <citation type="submission" date="2024-10" db="EMBL/GenBank/DDBJ databases">
        <title>The Natural Products Discovery Center: Release of the First 8490 Sequenced Strains for Exploring Actinobacteria Biosynthetic Diversity.</title>
        <authorList>
            <person name="Kalkreuter E."/>
            <person name="Kautsar S.A."/>
            <person name="Yang D."/>
            <person name="Bader C.D."/>
            <person name="Teijaro C.N."/>
            <person name="Fluegel L."/>
            <person name="Davis C.M."/>
            <person name="Simpson J.R."/>
            <person name="Lauterbach L."/>
            <person name="Steele A.D."/>
            <person name="Gui C."/>
            <person name="Meng S."/>
            <person name="Li G."/>
            <person name="Viehrig K."/>
            <person name="Ye F."/>
            <person name="Su P."/>
            <person name="Kiefer A.F."/>
            <person name="Nichols A."/>
            <person name="Cepeda A.J."/>
            <person name="Yan W."/>
            <person name="Fan B."/>
            <person name="Jiang Y."/>
            <person name="Adhikari A."/>
            <person name="Zheng C.-J."/>
            <person name="Schuster L."/>
            <person name="Cowan T.M."/>
            <person name="Smanski M.J."/>
            <person name="Chevrette M.G."/>
            <person name="De Carvalho L.P.S."/>
            <person name="Shen B."/>
        </authorList>
    </citation>
    <scope>NUCLEOTIDE SEQUENCE [LARGE SCALE GENOMIC DNA]</scope>
    <source>
        <strain evidence="1 2">NPDC050545</strain>
    </source>
</reference>